<proteinExistence type="predicted"/>
<name>A0A8B7YB78_ACAPL</name>
<organism evidence="5 6">
    <name type="scientific">Acanthaster planci</name>
    <name type="common">Crown-of-thorns starfish</name>
    <dbReference type="NCBI Taxonomy" id="133434"/>
    <lineage>
        <taxon>Eukaryota</taxon>
        <taxon>Metazoa</taxon>
        <taxon>Echinodermata</taxon>
        <taxon>Eleutherozoa</taxon>
        <taxon>Asterozoa</taxon>
        <taxon>Asteroidea</taxon>
        <taxon>Valvatacea</taxon>
        <taxon>Valvatida</taxon>
        <taxon>Acanthasteridae</taxon>
        <taxon>Acanthaster</taxon>
    </lineage>
</organism>
<feature type="transmembrane region" description="Helical" evidence="3">
    <location>
        <begin position="521"/>
        <end position="542"/>
    </location>
</feature>
<feature type="region of interest" description="Disordered" evidence="2">
    <location>
        <begin position="402"/>
        <end position="428"/>
    </location>
</feature>
<dbReference type="Proteomes" id="UP000694845">
    <property type="component" value="Unplaced"/>
</dbReference>
<feature type="transmembrane region" description="Helical" evidence="3">
    <location>
        <begin position="548"/>
        <end position="573"/>
    </location>
</feature>
<dbReference type="RefSeq" id="XP_022089817.1">
    <property type="nucleotide sequence ID" value="XM_022234125.1"/>
</dbReference>
<evidence type="ECO:0000313" key="5">
    <source>
        <dbReference type="Proteomes" id="UP000694845"/>
    </source>
</evidence>
<dbReference type="GeneID" id="110978838"/>
<evidence type="ECO:0000256" key="2">
    <source>
        <dbReference type="SAM" id="MobiDB-lite"/>
    </source>
</evidence>
<dbReference type="GO" id="GO:0016020">
    <property type="term" value="C:membrane"/>
    <property type="evidence" value="ECO:0007669"/>
    <property type="project" value="UniProtKB-SubCell"/>
</dbReference>
<dbReference type="OrthoDB" id="5667at2759"/>
<feature type="region of interest" description="Disordered" evidence="2">
    <location>
        <begin position="1"/>
        <end position="23"/>
    </location>
</feature>
<accession>A0A8B7YB78</accession>
<dbReference type="InterPro" id="IPR011701">
    <property type="entry name" value="MFS"/>
</dbReference>
<feature type="transmembrane region" description="Helical" evidence="3">
    <location>
        <begin position="99"/>
        <end position="123"/>
    </location>
</feature>
<evidence type="ECO:0000256" key="3">
    <source>
        <dbReference type="SAM" id="Phobius"/>
    </source>
</evidence>
<keyword evidence="3" id="KW-1133">Transmembrane helix</keyword>
<feature type="domain" description="Major facilitator superfamily (MFS) profile" evidence="4">
    <location>
        <begin position="433"/>
        <end position="618"/>
    </location>
</feature>
<evidence type="ECO:0000256" key="1">
    <source>
        <dbReference type="ARBA" id="ARBA00004141"/>
    </source>
</evidence>
<feature type="transmembrane region" description="Helical" evidence="3">
    <location>
        <begin position="188"/>
        <end position="210"/>
    </location>
</feature>
<dbReference type="KEGG" id="aplc:110978838"/>
<dbReference type="InterPro" id="IPR050327">
    <property type="entry name" value="Proton-linked_MCT"/>
</dbReference>
<keyword evidence="5" id="KW-1185">Reference proteome</keyword>
<dbReference type="AlphaFoldDB" id="A0A8B7YB78"/>
<evidence type="ECO:0000313" key="6">
    <source>
        <dbReference type="RefSeq" id="XP_022089817.1"/>
    </source>
</evidence>
<dbReference type="Gene3D" id="1.20.1250.20">
    <property type="entry name" value="MFS general substrate transporter like domains"/>
    <property type="match status" value="2"/>
</dbReference>
<feature type="compositionally biased region" description="Polar residues" evidence="2">
    <location>
        <begin position="404"/>
        <end position="427"/>
    </location>
</feature>
<dbReference type="OMA" id="SAIMCHS"/>
<evidence type="ECO:0000259" key="4">
    <source>
        <dbReference type="PROSITE" id="PS50850"/>
    </source>
</evidence>
<feature type="transmembrane region" description="Helical" evidence="3">
    <location>
        <begin position="451"/>
        <end position="472"/>
    </location>
</feature>
<feature type="transmembrane region" description="Helical" evidence="3">
    <location>
        <begin position="28"/>
        <end position="50"/>
    </location>
</feature>
<sequence>MADTLNTDTRGAKNATKRAQPPEPPDGGWAWLVLVGAFLSQALTYGYYGAVAVYVPVWIDFFDSSATESSLIVSLSSFFIGFLSVVAGILITRFSVRSIWMIGGVLASLGLLISALATGTLFLTLSMSLITALGFSVCVNCSLVALGMYFKKRRTVAFGIASSGFAGGQIILTPLVEYLIDQYGWRGSMVIMGGILFHTTACGALVRPLLSKAGKRASKLRLDSETKSADENITNIGGNSQKTNEERDIIAEAQFRISGDYTDTVCRRSSNDDSANFCLNDKEIVLRKHDYDDKDIQTMTGVASEKGSVVNTGSFENPETNDEEDVTVEAHLRTNGDFAEASTELSNNDSSEVFFDGTDISRQKNYDNNKKITSKPTPSIGVEDVFAKADNATRDPCFLEDSGATISPETIHNQKSPTSQTDSNPPSVSRCRLYLTRFRTFMMESYGLSSLFRNPSFVLTIPIGLAHGSGWASVVYHLDAHAESVGLQSTEGATLLTLMGVGAFVGSISHGWFVDKGYIPPLIAFIIALLGDAVTCFILLPLATFGPMAAICVLFGFSNGVVEPLIFVVIQVLVQPSEVAGATSLLLVCWGIGEVLGATIAGWIYDTLASYNIAYVMS</sequence>
<dbReference type="GO" id="GO:0008028">
    <property type="term" value="F:monocarboxylic acid transmembrane transporter activity"/>
    <property type="evidence" value="ECO:0007669"/>
    <property type="project" value="TreeGrafter"/>
</dbReference>
<dbReference type="PANTHER" id="PTHR11360">
    <property type="entry name" value="MONOCARBOXYLATE TRANSPORTER"/>
    <property type="match status" value="1"/>
</dbReference>
<dbReference type="InterPro" id="IPR020846">
    <property type="entry name" value="MFS_dom"/>
</dbReference>
<dbReference type="Pfam" id="PF07690">
    <property type="entry name" value="MFS_1"/>
    <property type="match status" value="2"/>
</dbReference>
<feature type="transmembrane region" description="Helical" evidence="3">
    <location>
        <begin position="70"/>
        <end position="92"/>
    </location>
</feature>
<reference evidence="6" key="1">
    <citation type="submission" date="2025-08" db="UniProtKB">
        <authorList>
            <consortium name="RefSeq"/>
        </authorList>
    </citation>
    <scope>IDENTIFICATION</scope>
</reference>
<keyword evidence="3" id="KW-0472">Membrane</keyword>
<feature type="transmembrane region" description="Helical" evidence="3">
    <location>
        <begin position="156"/>
        <end position="176"/>
    </location>
</feature>
<comment type="subcellular location">
    <subcellularLocation>
        <location evidence="1">Membrane</location>
        <topology evidence="1">Multi-pass membrane protein</topology>
    </subcellularLocation>
</comment>
<feature type="transmembrane region" description="Helical" evidence="3">
    <location>
        <begin position="492"/>
        <end position="514"/>
    </location>
</feature>
<dbReference type="PROSITE" id="PS50850">
    <property type="entry name" value="MFS"/>
    <property type="match status" value="1"/>
</dbReference>
<dbReference type="InterPro" id="IPR036259">
    <property type="entry name" value="MFS_trans_sf"/>
</dbReference>
<dbReference type="SUPFAM" id="SSF103473">
    <property type="entry name" value="MFS general substrate transporter"/>
    <property type="match status" value="1"/>
</dbReference>
<protein>
    <submittedName>
        <fullName evidence="6">Monocarboxylate transporter 11-like</fullName>
    </submittedName>
</protein>
<keyword evidence="3" id="KW-0812">Transmembrane</keyword>
<feature type="transmembrane region" description="Helical" evidence="3">
    <location>
        <begin position="129"/>
        <end position="149"/>
    </location>
</feature>
<feature type="transmembrane region" description="Helical" evidence="3">
    <location>
        <begin position="585"/>
        <end position="605"/>
    </location>
</feature>
<dbReference type="PANTHER" id="PTHR11360:SF284">
    <property type="entry name" value="EG:103B4.3 PROTEIN-RELATED"/>
    <property type="match status" value="1"/>
</dbReference>
<gene>
    <name evidence="6" type="primary">LOC110978838</name>
</gene>